<dbReference type="AlphaFoldDB" id="A0A1J3GUV2"/>
<gene>
    <name evidence="1" type="ORF">GA_TR19851_c3_g1_i1_g.65617</name>
    <name evidence="2" type="ORF">LE_TR689_c0_g1_i1_g.1810</name>
</gene>
<evidence type="ECO:0008006" key="3">
    <source>
        <dbReference type="Google" id="ProtNLM"/>
    </source>
</evidence>
<evidence type="ECO:0000313" key="2">
    <source>
        <dbReference type="EMBL" id="JAU59494.1"/>
    </source>
</evidence>
<organism evidence="2">
    <name type="scientific">Noccaea caerulescens</name>
    <name type="common">Alpine penny-cress</name>
    <name type="synonym">Thlaspi caerulescens</name>
    <dbReference type="NCBI Taxonomy" id="107243"/>
    <lineage>
        <taxon>Eukaryota</taxon>
        <taxon>Viridiplantae</taxon>
        <taxon>Streptophyta</taxon>
        <taxon>Embryophyta</taxon>
        <taxon>Tracheophyta</taxon>
        <taxon>Spermatophyta</taxon>
        <taxon>Magnoliopsida</taxon>
        <taxon>eudicotyledons</taxon>
        <taxon>Gunneridae</taxon>
        <taxon>Pentapetalae</taxon>
        <taxon>rosids</taxon>
        <taxon>malvids</taxon>
        <taxon>Brassicales</taxon>
        <taxon>Brassicaceae</taxon>
        <taxon>Coluteocarpeae</taxon>
        <taxon>Noccaea</taxon>
    </lineage>
</organism>
<sequence length="333" mass="38097">MADLTDQVATPMKEGGVKLTAANDRVRLFDSMDRNFSEIRSHMSRISELLAQLQANQRAESAHPNNIASPSSGVREVCNPIPADTGGNRNVGYRGINNGLENRNNMLKKVELPPFSGSHPYTWINQAERFFRLGNYNDAERLELLFLTLQGPALNWFNREMSREPFRVWSQFKRRMLAQFSTFKKQSSSDVTLKKDSVSEIVQAKDLRATMQVEKKIIAPIVEEPQEKSGDCVSTVMETCGFNDLTSSEKRNLMTSRAVNEIGVEENVEMSQIWTSMSKMDDAHKLLEIMSHQTEKSTTKKQRQCFKSRRFKFKKQSMIQEVKNSRSLVINHH</sequence>
<evidence type="ECO:0000313" key="1">
    <source>
        <dbReference type="EMBL" id="JAU10675.1"/>
    </source>
</evidence>
<proteinExistence type="predicted"/>
<accession>A0A1J3GUV2</accession>
<dbReference type="EMBL" id="GEVI01021645">
    <property type="protein sequence ID" value="JAU10675.1"/>
    <property type="molecule type" value="Transcribed_RNA"/>
</dbReference>
<protein>
    <recommendedName>
        <fullName evidence="3">Retrotransposon gag domain-containing protein</fullName>
    </recommendedName>
</protein>
<reference evidence="2" key="1">
    <citation type="submission" date="2016-07" db="EMBL/GenBank/DDBJ databases">
        <title>De novo transcriptome assembly of four accessions of the metal hyperaccumulator plant Noccaea caerulescens.</title>
        <authorList>
            <person name="Blande D."/>
            <person name="Halimaa P."/>
            <person name="Tervahauta A.I."/>
            <person name="Aarts M.G."/>
            <person name="Karenlampi S.O."/>
        </authorList>
    </citation>
    <scope>NUCLEOTIDE SEQUENCE</scope>
</reference>
<name>A0A1J3GUV2_NOCCA</name>
<dbReference type="EMBL" id="GEVL01017847">
    <property type="protein sequence ID" value="JAU59494.1"/>
    <property type="molecule type" value="Transcribed_RNA"/>
</dbReference>